<dbReference type="Proteomes" id="UP000276215">
    <property type="component" value="Unassembled WGS sequence"/>
</dbReference>
<feature type="non-terminal residue" evidence="1">
    <location>
        <position position="1"/>
    </location>
</feature>
<reference evidence="1 2" key="1">
    <citation type="journal article" date="2018" name="Nat. Ecol. Evol.">
        <title>Pezizomycetes genomes reveal the molecular basis of ectomycorrhizal truffle lifestyle.</title>
        <authorList>
            <person name="Murat C."/>
            <person name="Payen T."/>
            <person name="Noel B."/>
            <person name="Kuo A."/>
            <person name="Morin E."/>
            <person name="Chen J."/>
            <person name="Kohler A."/>
            <person name="Krizsan K."/>
            <person name="Balestrini R."/>
            <person name="Da Silva C."/>
            <person name="Montanini B."/>
            <person name="Hainaut M."/>
            <person name="Levati E."/>
            <person name="Barry K.W."/>
            <person name="Belfiori B."/>
            <person name="Cichocki N."/>
            <person name="Clum A."/>
            <person name="Dockter R.B."/>
            <person name="Fauchery L."/>
            <person name="Guy J."/>
            <person name="Iotti M."/>
            <person name="Le Tacon F."/>
            <person name="Lindquist E.A."/>
            <person name="Lipzen A."/>
            <person name="Malagnac F."/>
            <person name="Mello A."/>
            <person name="Molinier V."/>
            <person name="Miyauchi S."/>
            <person name="Poulain J."/>
            <person name="Riccioni C."/>
            <person name="Rubini A."/>
            <person name="Sitrit Y."/>
            <person name="Splivallo R."/>
            <person name="Traeger S."/>
            <person name="Wang M."/>
            <person name="Zifcakova L."/>
            <person name="Wipf D."/>
            <person name="Zambonelli A."/>
            <person name="Paolocci F."/>
            <person name="Nowrousian M."/>
            <person name="Ottonello S."/>
            <person name="Baldrian P."/>
            <person name="Spatafora J.W."/>
            <person name="Henrissat B."/>
            <person name="Nagy L.G."/>
            <person name="Aury J.M."/>
            <person name="Wincker P."/>
            <person name="Grigoriev I.V."/>
            <person name="Bonfante P."/>
            <person name="Martin F.M."/>
        </authorList>
    </citation>
    <scope>NUCLEOTIDE SEQUENCE [LARGE SCALE GENOMIC DNA]</scope>
    <source>
        <strain evidence="1 2">120613-1</strain>
    </source>
</reference>
<dbReference type="OrthoDB" id="6511194at2759"/>
<keyword evidence="2" id="KW-1185">Reference proteome</keyword>
<protein>
    <submittedName>
        <fullName evidence="1">Uncharacterized protein</fullName>
    </submittedName>
</protein>
<name>A0A3N4J058_9PEZI</name>
<sequence length="54" mass="6654">WLKRLGFRWYEVQKNVFIDGDERSEVVKYRDKSFFSWSRQDKSLTCLTGKRIYS</sequence>
<evidence type="ECO:0000313" key="2">
    <source>
        <dbReference type="Proteomes" id="UP000276215"/>
    </source>
</evidence>
<dbReference type="AlphaFoldDB" id="A0A3N4J058"/>
<gene>
    <name evidence="1" type="ORF">L873DRAFT_1714080</name>
</gene>
<accession>A0A3N4J058</accession>
<organism evidence="1 2">
    <name type="scientific">Choiromyces venosus 120613-1</name>
    <dbReference type="NCBI Taxonomy" id="1336337"/>
    <lineage>
        <taxon>Eukaryota</taxon>
        <taxon>Fungi</taxon>
        <taxon>Dikarya</taxon>
        <taxon>Ascomycota</taxon>
        <taxon>Pezizomycotina</taxon>
        <taxon>Pezizomycetes</taxon>
        <taxon>Pezizales</taxon>
        <taxon>Tuberaceae</taxon>
        <taxon>Choiromyces</taxon>
    </lineage>
</organism>
<dbReference type="EMBL" id="ML120495">
    <property type="protein sequence ID" value="RPA91505.1"/>
    <property type="molecule type" value="Genomic_DNA"/>
</dbReference>
<proteinExistence type="predicted"/>
<evidence type="ECO:0000313" key="1">
    <source>
        <dbReference type="EMBL" id="RPA91505.1"/>
    </source>
</evidence>